<evidence type="ECO:0000259" key="13">
    <source>
        <dbReference type="PROSITE" id="PS50089"/>
    </source>
</evidence>
<dbReference type="InterPro" id="IPR001841">
    <property type="entry name" value="Znf_RING"/>
</dbReference>
<organism evidence="14 15">
    <name type="scientific">Zootermopsis nevadensis</name>
    <name type="common">Dampwood termite</name>
    <dbReference type="NCBI Taxonomy" id="136037"/>
    <lineage>
        <taxon>Eukaryota</taxon>
        <taxon>Metazoa</taxon>
        <taxon>Ecdysozoa</taxon>
        <taxon>Arthropoda</taxon>
        <taxon>Hexapoda</taxon>
        <taxon>Insecta</taxon>
        <taxon>Pterygota</taxon>
        <taxon>Neoptera</taxon>
        <taxon>Polyneoptera</taxon>
        <taxon>Dictyoptera</taxon>
        <taxon>Blattodea</taxon>
        <taxon>Blattoidea</taxon>
        <taxon>Termitoidae</taxon>
        <taxon>Termopsidae</taxon>
        <taxon>Zootermopsis</taxon>
    </lineage>
</organism>
<keyword evidence="5 11" id="KW-0863">Zinc-finger</keyword>
<evidence type="ECO:0000256" key="11">
    <source>
        <dbReference type="PROSITE-ProRule" id="PRU00175"/>
    </source>
</evidence>
<dbReference type="SUPFAM" id="SSF57850">
    <property type="entry name" value="RING/U-box"/>
    <property type="match status" value="1"/>
</dbReference>
<evidence type="ECO:0000256" key="7">
    <source>
        <dbReference type="ARBA" id="ARBA00022989"/>
    </source>
</evidence>
<dbReference type="GO" id="GO:0061630">
    <property type="term" value="F:ubiquitin protein ligase activity"/>
    <property type="evidence" value="ECO:0007669"/>
    <property type="project" value="InterPro"/>
</dbReference>
<evidence type="ECO:0000256" key="4">
    <source>
        <dbReference type="ARBA" id="ARBA00022723"/>
    </source>
</evidence>
<dbReference type="Gene3D" id="3.30.40.10">
    <property type="entry name" value="Zinc/RING finger domain, C3HC4 (zinc finger)"/>
    <property type="match status" value="1"/>
</dbReference>
<dbReference type="Pfam" id="PF13920">
    <property type="entry name" value="zf-C3HC4_3"/>
    <property type="match status" value="1"/>
</dbReference>
<keyword evidence="6" id="KW-0862">Zinc</keyword>
<evidence type="ECO:0000256" key="10">
    <source>
        <dbReference type="ARBA" id="ARBA00031107"/>
    </source>
</evidence>
<dbReference type="AlphaFoldDB" id="A0A067QX78"/>
<dbReference type="STRING" id="136037.A0A067QX78"/>
<accession>A0A067QX78</accession>
<comment type="subcellular location">
    <subcellularLocation>
        <location evidence="1">Endomembrane system</location>
        <topology evidence="1">Multi-pass membrane protein</topology>
    </subcellularLocation>
</comment>
<dbReference type="Pfam" id="PF06803">
    <property type="entry name" value="DUF1232"/>
    <property type="match status" value="1"/>
</dbReference>
<evidence type="ECO:0000256" key="12">
    <source>
        <dbReference type="SAM" id="Phobius"/>
    </source>
</evidence>
<dbReference type="PANTHER" id="PTHR22894">
    <property type="entry name" value="RING-TYPE DOMAIN-CONTAINING PROTEIN"/>
    <property type="match status" value="1"/>
</dbReference>
<dbReference type="InterPro" id="IPR017907">
    <property type="entry name" value="Znf_RING_CS"/>
</dbReference>
<reference evidence="14 15" key="1">
    <citation type="journal article" date="2014" name="Nat. Commun.">
        <title>Molecular traces of alternative social organization in a termite genome.</title>
        <authorList>
            <person name="Terrapon N."/>
            <person name="Li C."/>
            <person name="Robertson H.M."/>
            <person name="Ji L."/>
            <person name="Meng X."/>
            <person name="Booth W."/>
            <person name="Chen Z."/>
            <person name="Childers C.P."/>
            <person name="Glastad K.M."/>
            <person name="Gokhale K."/>
            <person name="Gowin J."/>
            <person name="Gronenberg W."/>
            <person name="Hermansen R.A."/>
            <person name="Hu H."/>
            <person name="Hunt B.G."/>
            <person name="Huylmans A.K."/>
            <person name="Khalil S.M."/>
            <person name="Mitchell R.D."/>
            <person name="Munoz-Torres M.C."/>
            <person name="Mustard J.A."/>
            <person name="Pan H."/>
            <person name="Reese J.T."/>
            <person name="Scharf M.E."/>
            <person name="Sun F."/>
            <person name="Vogel H."/>
            <person name="Xiao J."/>
            <person name="Yang W."/>
            <person name="Yang Z."/>
            <person name="Yang Z."/>
            <person name="Zhou J."/>
            <person name="Zhu J."/>
            <person name="Brent C.S."/>
            <person name="Elsik C.G."/>
            <person name="Goodisman M.A."/>
            <person name="Liberles D.A."/>
            <person name="Roe R.M."/>
            <person name="Vargo E.L."/>
            <person name="Vilcinskas A."/>
            <person name="Wang J."/>
            <person name="Bornberg-Bauer E."/>
            <person name="Korb J."/>
            <person name="Zhang G."/>
            <person name="Liebig J."/>
        </authorList>
    </citation>
    <scope>NUCLEOTIDE SEQUENCE [LARGE SCALE GENOMIC DNA]</scope>
    <source>
        <tissue evidence="14">Whole organism</tissue>
    </source>
</reference>
<dbReference type="OrthoDB" id="9049620at2759"/>
<sequence length="273" mass="31107">MSSDYIYGIGNEVLTVAVIFIIGVLPLLVFAVRKIDWSGLLNSLGTHNWWIFSDQHNGPPPTVTNIQEIGNHIENVQPGVPQIPSRTYNPERCPICLHEHQMALETNCGHLYCGNCLRMYIYMNDVMSRISCPMCRQQISVLFVCFTERELQASPASTAGAQIQLLYRMVEEYNRSFSGAPRSFMEMVRDCPTLIRHLWNEFFSVGGLMLMFRVRIVLCFLAGLMYLFSPLDIIPEAVFGVLGLLDDLFVVFLLAIYISIIYRRSVVSRTMTM</sequence>
<name>A0A067QX78_ZOONE</name>
<gene>
    <name evidence="14" type="ORF">L798_11933</name>
</gene>
<evidence type="ECO:0000313" key="15">
    <source>
        <dbReference type="Proteomes" id="UP000027135"/>
    </source>
</evidence>
<dbReference type="GO" id="GO:0008270">
    <property type="term" value="F:zinc ion binding"/>
    <property type="evidence" value="ECO:0007669"/>
    <property type="project" value="UniProtKB-KW"/>
</dbReference>
<evidence type="ECO:0000256" key="1">
    <source>
        <dbReference type="ARBA" id="ARBA00004127"/>
    </source>
</evidence>
<evidence type="ECO:0000256" key="9">
    <source>
        <dbReference type="ARBA" id="ARBA00030110"/>
    </source>
</evidence>
<dbReference type="InParanoid" id="A0A067QX78"/>
<dbReference type="GO" id="GO:0012505">
    <property type="term" value="C:endomembrane system"/>
    <property type="evidence" value="ECO:0007669"/>
    <property type="project" value="UniProtKB-SubCell"/>
</dbReference>
<keyword evidence="8 12" id="KW-0472">Membrane</keyword>
<dbReference type="PROSITE" id="PS50089">
    <property type="entry name" value="ZF_RING_2"/>
    <property type="match status" value="1"/>
</dbReference>
<dbReference type="eggNOG" id="KOG2164">
    <property type="taxonomic scope" value="Eukaryota"/>
</dbReference>
<dbReference type="Proteomes" id="UP000027135">
    <property type="component" value="Unassembled WGS sequence"/>
</dbReference>
<keyword evidence="4" id="KW-0479">Metal-binding</keyword>
<dbReference type="PROSITE" id="PS00518">
    <property type="entry name" value="ZF_RING_1"/>
    <property type="match status" value="1"/>
</dbReference>
<evidence type="ECO:0000256" key="8">
    <source>
        <dbReference type="ARBA" id="ARBA00023136"/>
    </source>
</evidence>
<evidence type="ECO:0000256" key="6">
    <source>
        <dbReference type="ARBA" id="ARBA00022833"/>
    </source>
</evidence>
<evidence type="ECO:0000256" key="2">
    <source>
        <dbReference type="ARBA" id="ARBA00014068"/>
    </source>
</evidence>
<dbReference type="InterPro" id="IPR038896">
    <property type="entry name" value="RNF170"/>
</dbReference>
<dbReference type="SMART" id="SM00184">
    <property type="entry name" value="RING"/>
    <property type="match status" value="1"/>
</dbReference>
<feature type="domain" description="RING-type" evidence="13">
    <location>
        <begin position="93"/>
        <end position="136"/>
    </location>
</feature>
<feature type="transmembrane region" description="Helical" evidence="12">
    <location>
        <begin position="202"/>
        <end position="227"/>
    </location>
</feature>
<dbReference type="EMBL" id="KK852908">
    <property type="protein sequence ID" value="KDR13975.1"/>
    <property type="molecule type" value="Genomic_DNA"/>
</dbReference>
<feature type="transmembrane region" description="Helical" evidence="12">
    <location>
        <begin position="13"/>
        <end position="32"/>
    </location>
</feature>
<dbReference type="OMA" id="NGLMIMF"/>
<keyword evidence="3 12" id="KW-0812">Transmembrane</keyword>
<keyword evidence="15" id="KW-1185">Reference proteome</keyword>
<dbReference type="PANTHER" id="PTHR22894:SF5">
    <property type="entry name" value="RING-TYPE DOMAIN-CONTAINING PROTEIN"/>
    <property type="match status" value="1"/>
</dbReference>
<feature type="transmembrane region" description="Helical" evidence="12">
    <location>
        <begin position="239"/>
        <end position="262"/>
    </location>
</feature>
<keyword evidence="7 12" id="KW-1133">Transmembrane helix</keyword>
<dbReference type="InterPro" id="IPR013083">
    <property type="entry name" value="Znf_RING/FYVE/PHD"/>
</dbReference>
<evidence type="ECO:0000256" key="3">
    <source>
        <dbReference type="ARBA" id="ARBA00022692"/>
    </source>
</evidence>
<evidence type="ECO:0000256" key="5">
    <source>
        <dbReference type="ARBA" id="ARBA00022771"/>
    </source>
</evidence>
<proteinExistence type="predicted"/>
<evidence type="ECO:0000313" key="14">
    <source>
        <dbReference type="EMBL" id="KDR13975.1"/>
    </source>
</evidence>
<dbReference type="InterPro" id="IPR010652">
    <property type="entry name" value="DUF1232"/>
</dbReference>
<protein>
    <recommendedName>
        <fullName evidence="2">E3 ubiquitin-protein ligase RNF170</fullName>
    </recommendedName>
    <alternativeName>
        <fullName evidence="10">RING finger protein 170</fullName>
    </alternativeName>
    <alternativeName>
        <fullName evidence="9">RING-type E3 ubiquitin transferase RNF170</fullName>
    </alternativeName>
</protein>
<dbReference type="CDD" id="cd16553">
    <property type="entry name" value="RING-HC_RNF170"/>
    <property type="match status" value="1"/>
</dbReference>